<gene>
    <name evidence="1" type="ORF">SAMN05421863_10304</name>
</gene>
<protein>
    <submittedName>
        <fullName evidence="1">Uncharacterized protein</fullName>
    </submittedName>
</protein>
<proteinExistence type="predicted"/>
<name>A0A1I4R3T0_9PROT</name>
<reference evidence="2" key="1">
    <citation type="submission" date="2016-10" db="EMBL/GenBank/DDBJ databases">
        <authorList>
            <person name="Varghese N."/>
            <person name="Submissions S."/>
        </authorList>
    </citation>
    <scope>NUCLEOTIDE SEQUENCE [LARGE SCALE GENOMIC DNA]</scope>
    <source>
        <strain evidence="2">Nm44</strain>
    </source>
</reference>
<evidence type="ECO:0000313" key="2">
    <source>
        <dbReference type="Proteomes" id="UP000183287"/>
    </source>
</evidence>
<accession>A0A1I4R3T0</accession>
<dbReference type="Proteomes" id="UP000183287">
    <property type="component" value="Unassembled WGS sequence"/>
</dbReference>
<dbReference type="AlphaFoldDB" id="A0A1I4R3T0"/>
<dbReference type="EMBL" id="FOUB01000030">
    <property type="protein sequence ID" value="SFM46626.1"/>
    <property type="molecule type" value="Genomic_DNA"/>
</dbReference>
<keyword evidence="2" id="KW-1185">Reference proteome</keyword>
<sequence>MAITKESEKYAMHRKGIKNIYIADDAIAEHHKYVLKYPSNRSIN</sequence>
<evidence type="ECO:0000313" key="1">
    <source>
        <dbReference type="EMBL" id="SFM46626.1"/>
    </source>
</evidence>
<organism evidence="1 2">
    <name type="scientific">Nitrosomonas communis</name>
    <dbReference type="NCBI Taxonomy" id="44574"/>
    <lineage>
        <taxon>Bacteria</taxon>
        <taxon>Pseudomonadati</taxon>
        <taxon>Pseudomonadota</taxon>
        <taxon>Betaproteobacteria</taxon>
        <taxon>Nitrosomonadales</taxon>
        <taxon>Nitrosomonadaceae</taxon>
        <taxon>Nitrosomonas</taxon>
    </lineage>
</organism>